<dbReference type="AlphaFoldDB" id="A0A0K0FFM7"/>
<dbReference type="Proteomes" id="UP000035680">
    <property type="component" value="Unassembled WGS sequence"/>
</dbReference>
<dbReference type="Pfam" id="PF10174">
    <property type="entry name" value="Cast"/>
    <property type="match status" value="1"/>
</dbReference>
<feature type="coiled-coil region" evidence="9">
    <location>
        <begin position="399"/>
        <end position="448"/>
    </location>
</feature>
<dbReference type="InterPro" id="IPR019323">
    <property type="entry name" value="ELKS/CAST"/>
</dbReference>
<evidence type="ECO:0000256" key="8">
    <source>
        <dbReference type="ARBA" id="ARBA00034106"/>
    </source>
</evidence>
<dbReference type="GO" id="GO:0030424">
    <property type="term" value="C:axon"/>
    <property type="evidence" value="ECO:0007669"/>
    <property type="project" value="UniProtKB-SubCell"/>
</dbReference>
<organism evidence="10 11">
    <name type="scientific">Strongyloides venezuelensis</name>
    <name type="common">Threadworm</name>
    <dbReference type="NCBI Taxonomy" id="75913"/>
    <lineage>
        <taxon>Eukaryota</taxon>
        <taxon>Metazoa</taxon>
        <taxon>Ecdysozoa</taxon>
        <taxon>Nematoda</taxon>
        <taxon>Chromadorea</taxon>
        <taxon>Rhabditida</taxon>
        <taxon>Tylenchina</taxon>
        <taxon>Panagrolaimomorpha</taxon>
        <taxon>Strongyloidoidea</taxon>
        <taxon>Strongyloididae</taxon>
        <taxon>Strongyloides</taxon>
    </lineage>
</organism>
<evidence type="ECO:0000256" key="1">
    <source>
        <dbReference type="ARBA" id="ARBA00004245"/>
    </source>
</evidence>
<keyword evidence="10" id="KW-1185">Reference proteome</keyword>
<feature type="coiled-coil region" evidence="9">
    <location>
        <begin position="486"/>
        <end position="513"/>
    </location>
</feature>
<sequence length="791" mass="92139">MSSNMRRHRSLEGIQRNIGLSLYNYQDKNPNQFFEPLNYSILESETNNIPSPVLNNYHSNSNLIRHPYHQKVIGNIQQFPSSYRDGINNDLIGTGLYDNRIKTLDREYEMLKNNYESTLAEMNQMSSSIKNYWSPELKRERELRKEEHYRALNLQNKLHSINDGKGNLLLSSNGMSNICDIPIGVNGREMQHRYPDISNLPPPNRDRNTMLAYQALAQNNLDLGKDNLSPRDFTDKSFSNQEFQTLKMKMEKSELELAQKSVELNNTLIKAQQYEEMSQEFSKKIEVLTKDIVYKDAQIQLLQDDLNALREKLEIKNQQIEHKDSRIKQSDTEIDRLKTDISDIEVKKREGDQKINQLQMRFEQLERLVREKDTELIELRYKLQQQPSVKAEVQLHQLLDNAEEDKKKLVESIEILRKGAEVEKQQQLETFDKESKQQIQTIEFLKKELEDREILLVSQNKKISELDGLLKLYDNKDNDKGKEGFIENLQKQLDEARQEVDRLLKLIQKMEQEKCNLIRKVEETGSNVKASDKIPSYIESIGTGYSIGDQIMPLKQRITELEEALRESVGITTDKEAKLSENKKIIMHLTYQIEEYRKAIQRLEKAALDNANTDQQSTELLKLLEEERRNYLKQLLQLKKESLTSLLNEKDNCIKLLELPKEQVRVHLDSLIRDRKRLQDKLVEENEMQQLILRPPSGIFDNDLGNTQLANYTVGNTRLSDWQQSTQTINNPILRPNIIQQGINYNNQNNTIIPGSSLSQNNFPVMGGQSINDTLKRDNVVALPQDDGIWT</sequence>
<name>A0A0K0FFM7_STRVS</name>
<keyword evidence="2" id="KW-0963">Cytoplasm</keyword>
<feature type="coiled-coil region" evidence="9">
    <location>
        <begin position="271"/>
        <end position="375"/>
    </location>
</feature>
<evidence type="ECO:0000256" key="2">
    <source>
        <dbReference type="ARBA" id="ARBA00022490"/>
    </source>
</evidence>
<evidence type="ECO:0000256" key="6">
    <source>
        <dbReference type="ARBA" id="ARBA00023212"/>
    </source>
</evidence>
<evidence type="ECO:0000313" key="11">
    <source>
        <dbReference type="WBParaSite" id="SVE_0767100.1"/>
    </source>
</evidence>
<dbReference type="STRING" id="75913.A0A0K0FFM7"/>
<dbReference type="GO" id="GO:0098882">
    <property type="term" value="F:structural constituent of presynaptic active zone"/>
    <property type="evidence" value="ECO:0007669"/>
    <property type="project" value="TreeGrafter"/>
</dbReference>
<keyword evidence="4" id="KW-0770">Synapse</keyword>
<accession>A0A0K0FFM7</accession>
<evidence type="ECO:0000256" key="9">
    <source>
        <dbReference type="SAM" id="Coils"/>
    </source>
</evidence>
<keyword evidence="6" id="KW-0206">Cytoskeleton</keyword>
<dbReference type="GO" id="GO:0048788">
    <property type="term" value="C:cytoskeleton of presynaptic active zone"/>
    <property type="evidence" value="ECO:0007669"/>
    <property type="project" value="TreeGrafter"/>
</dbReference>
<evidence type="ECO:0000256" key="5">
    <source>
        <dbReference type="ARBA" id="ARBA00023054"/>
    </source>
</evidence>
<keyword evidence="5 9" id="KW-0175">Coiled coil</keyword>
<proteinExistence type="predicted"/>
<reference evidence="11" key="2">
    <citation type="submission" date="2015-08" db="UniProtKB">
        <authorList>
            <consortium name="WormBaseParasite"/>
        </authorList>
    </citation>
    <scope>IDENTIFICATION</scope>
</reference>
<protein>
    <submittedName>
        <fullName evidence="11">ERC protein 2</fullName>
    </submittedName>
</protein>
<dbReference type="GO" id="GO:0048167">
    <property type="term" value="P:regulation of synaptic plasticity"/>
    <property type="evidence" value="ECO:0007669"/>
    <property type="project" value="TreeGrafter"/>
</dbReference>
<evidence type="ECO:0000256" key="3">
    <source>
        <dbReference type="ARBA" id="ARBA00022553"/>
    </source>
</evidence>
<dbReference type="PANTHER" id="PTHR18861:SF0">
    <property type="entry name" value="BRUCHPILOT, ISOFORM J"/>
    <property type="match status" value="1"/>
</dbReference>
<keyword evidence="7" id="KW-0966">Cell projection</keyword>
<feature type="coiled-coil region" evidence="9">
    <location>
        <begin position="586"/>
        <end position="688"/>
    </location>
</feature>
<dbReference type="GO" id="GO:0007274">
    <property type="term" value="P:neuromuscular synaptic transmission"/>
    <property type="evidence" value="ECO:0007669"/>
    <property type="project" value="TreeGrafter"/>
</dbReference>
<evidence type="ECO:0000256" key="4">
    <source>
        <dbReference type="ARBA" id="ARBA00023018"/>
    </source>
</evidence>
<evidence type="ECO:0000313" key="10">
    <source>
        <dbReference type="Proteomes" id="UP000035680"/>
    </source>
</evidence>
<reference evidence="10" key="1">
    <citation type="submission" date="2014-07" db="EMBL/GenBank/DDBJ databases">
        <authorList>
            <person name="Martin A.A"/>
            <person name="De Silva N."/>
        </authorList>
    </citation>
    <scope>NUCLEOTIDE SEQUENCE</scope>
</reference>
<evidence type="ECO:0000256" key="7">
    <source>
        <dbReference type="ARBA" id="ARBA00023273"/>
    </source>
</evidence>
<keyword evidence="3" id="KW-0597">Phosphoprotein</keyword>
<comment type="subcellular location">
    <subcellularLocation>
        <location evidence="1">Cytoplasm</location>
        <location evidence="1">Cytoskeleton</location>
    </subcellularLocation>
    <subcellularLocation>
        <location evidence="8">Presynapse</location>
    </subcellularLocation>
</comment>
<dbReference type="WBParaSite" id="SVE_0767100.1">
    <property type="protein sequence ID" value="SVE_0767100.1"/>
    <property type="gene ID" value="SVE_0767100"/>
</dbReference>
<dbReference type="PANTHER" id="PTHR18861">
    <property type="entry name" value="ELKS/RAB6-INTERACTING/CAST PROTEIN"/>
    <property type="match status" value="1"/>
</dbReference>